<organism evidence="2 3">
    <name type="scientific">Puccinia graminis f. sp. tritici</name>
    <dbReference type="NCBI Taxonomy" id="56615"/>
    <lineage>
        <taxon>Eukaryota</taxon>
        <taxon>Fungi</taxon>
        <taxon>Dikarya</taxon>
        <taxon>Basidiomycota</taxon>
        <taxon>Pucciniomycotina</taxon>
        <taxon>Pucciniomycetes</taxon>
        <taxon>Pucciniales</taxon>
        <taxon>Pucciniaceae</taxon>
        <taxon>Puccinia</taxon>
    </lineage>
</organism>
<sequence>MNLKVAWNLRRERVSIHWTTLILPSPLRAGDDIQTCEILACRCHLGTQVDLKTKSLLAGAFEKTSEFKFDRMNEQVAKQLAWEKEKFNLQNKKEIEREERMAKREDERWERQAQREDARYENELRKAGVLFMWEKEKYQHERNDKLQRMKLAERMMNEGKGTDEIERILRLL</sequence>
<comment type="caution">
    <text evidence="2">The sequence shown here is derived from an EMBL/GenBank/DDBJ whole genome shotgun (WGS) entry which is preliminary data.</text>
</comment>
<evidence type="ECO:0000256" key="1">
    <source>
        <dbReference type="SAM" id="Coils"/>
    </source>
</evidence>
<evidence type="ECO:0000313" key="2">
    <source>
        <dbReference type="EMBL" id="KAA1131049.1"/>
    </source>
</evidence>
<keyword evidence="1" id="KW-0175">Coiled coil</keyword>
<feature type="coiled-coil region" evidence="1">
    <location>
        <begin position="92"/>
        <end position="155"/>
    </location>
</feature>
<proteinExistence type="predicted"/>
<gene>
    <name evidence="2" type="ORF">PGTUg99_029452</name>
</gene>
<dbReference type="AlphaFoldDB" id="A0A5B0S0N0"/>
<name>A0A5B0S0N0_PUCGR</name>
<reference evidence="2 3" key="1">
    <citation type="submission" date="2019-05" db="EMBL/GenBank/DDBJ databases">
        <title>Emergence of the Ug99 lineage of the wheat stem rust pathogen through somatic hybridization.</title>
        <authorList>
            <person name="Li F."/>
            <person name="Upadhyaya N.M."/>
            <person name="Sperschneider J."/>
            <person name="Matny O."/>
            <person name="Nguyen-Phuc H."/>
            <person name="Mago R."/>
            <person name="Raley C."/>
            <person name="Miller M.E."/>
            <person name="Silverstein K.A.T."/>
            <person name="Henningsen E."/>
            <person name="Hirsch C.D."/>
            <person name="Visser B."/>
            <person name="Pretorius Z.A."/>
            <person name="Steffenson B.J."/>
            <person name="Schwessinger B."/>
            <person name="Dodds P.N."/>
            <person name="Figueroa M."/>
        </authorList>
    </citation>
    <scope>NUCLEOTIDE SEQUENCE [LARGE SCALE GENOMIC DNA]</scope>
    <source>
        <strain evidence="2 3">Ug99</strain>
    </source>
</reference>
<protein>
    <submittedName>
        <fullName evidence="2">Uncharacterized protein</fullName>
    </submittedName>
</protein>
<dbReference type="EMBL" id="VDEP01000105">
    <property type="protein sequence ID" value="KAA1131049.1"/>
    <property type="molecule type" value="Genomic_DNA"/>
</dbReference>
<evidence type="ECO:0000313" key="3">
    <source>
        <dbReference type="Proteomes" id="UP000325313"/>
    </source>
</evidence>
<accession>A0A5B0S0N0</accession>
<dbReference type="Proteomes" id="UP000325313">
    <property type="component" value="Unassembled WGS sequence"/>
</dbReference>